<reference evidence="3" key="4">
    <citation type="submission" date="2025-09" db="UniProtKB">
        <authorList>
            <consortium name="Ensembl"/>
        </authorList>
    </citation>
    <scope>IDENTIFICATION</scope>
</reference>
<dbReference type="InParanoid" id="H2XPL5"/>
<feature type="region of interest" description="Disordered" evidence="1">
    <location>
        <begin position="205"/>
        <end position="252"/>
    </location>
</feature>
<dbReference type="Pfam" id="PF13837">
    <property type="entry name" value="Myb_DNA-bind_4"/>
    <property type="match status" value="1"/>
</dbReference>
<dbReference type="AlphaFoldDB" id="H2XPL5"/>
<dbReference type="Gene3D" id="1.10.10.60">
    <property type="entry name" value="Homeodomain-like"/>
    <property type="match status" value="1"/>
</dbReference>
<dbReference type="PANTHER" id="PTHR47595:SF1">
    <property type="entry name" value="MYB_SANT-LIKE DNA-BINDING DOMAIN-CONTAINING PROTEIN"/>
    <property type="match status" value="1"/>
</dbReference>
<accession>H2XPL5</accession>
<dbReference type="Proteomes" id="UP000008144">
    <property type="component" value="Chromosome 12"/>
</dbReference>
<dbReference type="InterPro" id="IPR044822">
    <property type="entry name" value="Myb_DNA-bind_4"/>
</dbReference>
<feature type="domain" description="Myb/SANT-like DNA-binding" evidence="2">
    <location>
        <begin position="5"/>
        <end position="96"/>
    </location>
</feature>
<dbReference type="PANTHER" id="PTHR47595">
    <property type="entry name" value="HEAT SHOCK 70 KDA PROTEIN 14"/>
    <property type="match status" value="1"/>
</dbReference>
<proteinExistence type="predicted"/>
<keyword evidence="4" id="KW-1185">Reference proteome</keyword>
<dbReference type="HOGENOM" id="CLU_1013836_0_0_1"/>
<dbReference type="EMBL" id="EAAA01000856">
    <property type="status" value="NOT_ANNOTATED_CDS"/>
    <property type="molecule type" value="Genomic_DNA"/>
</dbReference>
<protein>
    <recommendedName>
        <fullName evidence="2">Myb/SANT-like DNA-binding domain-containing protein</fullName>
    </recommendedName>
</protein>
<sequence length="275" mass="32116">MSSERMQWTAPQTCCMFEIMNQMNVSSLLEGKSVSTAKEYNEIRERLEEMGVRKTAEQIRTRFKTLKKQYLKVREINKIKGKKAKTCRYFSELEELYRKHETAQVMVGGLEDQPHSSGLQMNRSSLPDILTPKAQENILNNDNMVVEERDDHYMIFPNKQPATQQRQTYVSMLQQPDDANIPSTSNQVVQEDNHYMNCQQPQVNMQQQPQVNMQQQPQVNMQQQPQVNMQQQPQVNMQQQPQVNMQQQPQVNMQQQTYVSMLQEPDDANIPSTSN</sequence>
<dbReference type="Ensembl" id="ENSCINT00000031224.1">
    <property type="protein sequence ID" value="ENSCINP00000031599.1"/>
    <property type="gene ID" value="ENSCING00000017908.1"/>
</dbReference>
<name>H2XPL5_CIOIN</name>
<evidence type="ECO:0000313" key="4">
    <source>
        <dbReference type="Proteomes" id="UP000008144"/>
    </source>
</evidence>
<evidence type="ECO:0000313" key="3">
    <source>
        <dbReference type="Ensembl" id="ENSCINP00000031599.1"/>
    </source>
</evidence>
<reference evidence="3" key="3">
    <citation type="submission" date="2025-08" db="UniProtKB">
        <authorList>
            <consortium name="Ensembl"/>
        </authorList>
    </citation>
    <scope>IDENTIFICATION</scope>
</reference>
<evidence type="ECO:0000259" key="2">
    <source>
        <dbReference type="Pfam" id="PF13837"/>
    </source>
</evidence>
<organism evidence="3 4">
    <name type="scientific">Ciona intestinalis</name>
    <name type="common">Transparent sea squirt</name>
    <name type="synonym">Ascidia intestinalis</name>
    <dbReference type="NCBI Taxonomy" id="7719"/>
    <lineage>
        <taxon>Eukaryota</taxon>
        <taxon>Metazoa</taxon>
        <taxon>Chordata</taxon>
        <taxon>Tunicata</taxon>
        <taxon>Ascidiacea</taxon>
        <taxon>Phlebobranchia</taxon>
        <taxon>Cionidae</taxon>
        <taxon>Ciona</taxon>
    </lineage>
</organism>
<evidence type="ECO:0000256" key="1">
    <source>
        <dbReference type="SAM" id="MobiDB-lite"/>
    </source>
</evidence>
<reference evidence="4" key="1">
    <citation type="journal article" date="2002" name="Science">
        <title>The draft genome of Ciona intestinalis: insights into chordate and vertebrate origins.</title>
        <authorList>
            <person name="Dehal P."/>
            <person name="Satou Y."/>
            <person name="Campbell R.K."/>
            <person name="Chapman J."/>
            <person name="Degnan B."/>
            <person name="De Tomaso A."/>
            <person name="Davidson B."/>
            <person name="Di Gregorio A."/>
            <person name="Gelpke M."/>
            <person name="Goodstein D.M."/>
            <person name="Harafuji N."/>
            <person name="Hastings K.E."/>
            <person name="Ho I."/>
            <person name="Hotta K."/>
            <person name="Huang W."/>
            <person name="Kawashima T."/>
            <person name="Lemaire P."/>
            <person name="Martinez D."/>
            <person name="Meinertzhagen I.A."/>
            <person name="Necula S."/>
            <person name="Nonaka M."/>
            <person name="Putnam N."/>
            <person name="Rash S."/>
            <person name="Saiga H."/>
            <person name="Satake M."/>
            <person name="Terry A."/>
            <person name="Yamada L."/>
            <person name="Wang H.G."/>
            <person name="Awazu S."/>
            <person name="Azumi K."/>
            <person name="Boore J."/>
            <person name="Branno M."/>
            <person name="Chin-Bow S."/>
            <person name="DeSantis R."/>
            <person name="Doyle S."/>
            <person name="Francino P."/>
            <person name="Keys D.N."/>
            <person name="Haga S."/>
            <person name="Hayashi H."/>
            <person name="Hino K."/>
            <person name="Imai K.S."/>
            <person name="Inaba K."/>
            <person name="Kano S."/>
            <person name="Kobayashi K."/>
            <person name="Kobayashi M."/>
            <person name="Lee B.I."/>
            <person name="Makabe K.W."/>
            <person name="Manohar C."/>
            <person name="Matassi G."/>
            <person name="Medina M."/>
            <person name="Mochizuki Y."/>
            <person name="Mount S."/>
            <person name="Morishita T."/>
            <person name="Miura S."/>
            <person name="Nakayama A."/>
            <person name="Nishizaka S."/>
            <person name="Nomoto H."/>
            <person name="Ohta F."/>
            <person name="Oishi K."/>
            <person name="Rigoutsos I."/>
            <person name="Sano M."/>
            <person name="Sasaki A."/>
            <person name="Sasakura Y."/>
            <person name="Shoguchi E."/>
            <person name="Shin-i T."/>
            <person name="Spagnuolo A."/>
            <person name="Stainier D."/>
            <person name="Suzuki M.M."/>
            <person name="Tassy O."/>
            <person name="Takatori N."/>
            <person name="Tokuoka M."/>
            <person name="Yagi K."/>
            <person name="Yoshizaki F."/>
            <person name="Wada S."/>
            <person name="Zhang C."/>
            <person name="Hyatt P.D."/>
            <person name="Larimer F."/>
            <person name="Detter C."/>
            <person name="Doggett N."/>
            <person name="Glavina T."/>
            <person name="Hawkins T."/>
            <person name="Richardson P."/>
            <person name="Lucas S."/>
            <person name="Kohara Y."/>
            <person name="Levine M."/>
            <person name="Satoh N."/>
            <person name="Rokhsar D.S."/>
        </authorList>
    </citation>
    <scope>NUCLEOTIDE SEQUENCE [LARGE SCALE GENOMIC DNA]</scope>
</reference>
<reference evidence="3" key="2">
    <citation type="journal article" date="2008" name="Genome Biol.">
        <title>Improved genome assembly and evidence-based global gene model set for the chordate Ciona intestinalis: new insight into intron and operon populations.</title>
        <authorList>
            <person name="Satou Y."/>
            <person name="Mineta K."/>
            <person name="Ogasawara M."/>
            <person name="Sasakura Y."/>
            <person name="Shoguchi E."/>
            <person name="Ueno K."/>
            <person name="Yamada L."/>
            <person name="Matsumoto J."/>
            <person name="Wasserscheid J."/>
            <person name="Dewar K."/>
            <person name="Wiley G.B."/>
            <person name="Macmil S.L."/>
            <person name="Roe B.A."/>
            <person name="Zeller R.W."/>
            <person name="Hastings K.E."/>
            <person name="Lemaire P."/>
            <person name="Lindquist E."/>
            <person name="Endo T."/>
            <person name="Hotta K."/>
            <person name="Inaba K."/>
        </authorList>
    </citation>
    <scope>NUCLEOTIDE SEQUENCE [LARGE SCALE GENOMIC DNA]</scope>
    <source>
        <strain evidence="3">wild type</strain>
    </source>
</reference>